<dbReference type="Proteomes" id="UP000828390">
    <property type="component" value="Unassembled WGS sequence"/>
</dbReference>
<comment type="caution">
    <text evidence="2">The sequence shown here is derived from an EMBL/GenBank/DDBJ whole genome shotgun (WGS) entry which is preliminary data.</text>
</comment>
<evidence type="ECO:0000313" key="2">
    <source>
        <dbReference type="EMBL" id="KAH3777309.1"/>
    </source>
</evidence>
<evidence type="ECO:0000313" key="3">
    <source>
        <dbReference type="EMBL" id="KAH3777382.1"/>
    </source>
</evidence>
<reference evidence="2" key="2">
    <citation type="submission" date="2020-11" db="EMBL/GenBank/DDBJ databases">
        <authorList>
            <person name="McCartney M.A."/>
            <person name="Auch B."/>
            <person name="Kono T."/>
            <person name="Mallez S."/>
            <person name="Becker A."/>
            <person name="Gohl D.M."/>
            <person name="Silverstein K.A.T."/>
            <person name="Koren S."/>
            <person name="Bechman K.B."/>
            <person name="Herman A."/>
            <person name="Abrahante J.E."/>
            <person name="Garbe J."/>
        </authorList>
    </citation>
    <scope>NUCLEOTIDE SEQUENCE</scope>
    <source>
        <strain evidence="2">Duluth1</strain>
        <tissue evidence="2">Whole animal</tissue>
    </source>
</reference>
<accession>A0A9D4EB69</accession>
<sequence>MDTGLSLNTIQASCTTYIPMSRQPPPPMAMFFTRSTSEMGTQKLTNTRRGSPMAPAASSSLTFWYAGNHLLQTACTKNVTVRLNIETISYIFF</sequence>
<evidence type="ECO:0000313" key="1">
    <source>
        <dbReference type="EMBL" id="KAH3777272.1"/>
    </source>
</evidence>
<proteinExistence type="predicted"/>
<evidence type="ECO:0000313" key="4">
    <source>
        <dbReference type="Proteomes" id="UP000828390"/>
    </source>
</evidence>
<protein>
    <submittedName>
        <fullName evidence="2">Uncharacterized protein</fullName>
    </submittedName>
</protein>
<organism evidence="2 4">
    <name type="scientific">Dreissena polymorpha</name>
    <name type="common">Zebra mussel</name>
    <name type="synonym">Mytilus polymorpha</name>
    <dbReference type="NCBI Taxonomy" id="45954"/>
    <lineage>
        <taxon>Eukaryota</taxon>
        <taxon>Metazoa</taxon>
        <taxon>Spiralia</taxon>
        <taxon>Lophotrochozoa</taxon>
        <taxon>Mollusca</taxon>
        <taxon>Bivalvia</taxon>
        <taxon>Autobranchia</taxon>
        <taxon>Heteroconchia</taxon>
        <taxon>Euheterodonta</taxon>
        <taxon>Imparidentia</taxon>
        <taxon>Neoheterodontei</taxon>
        <taxon>Myida</taxon>
        <taxon>Dreissenoidea</taxon>
        <taxon>Dreissenidae</taxon>
        <taxon>Dreissena</taxon>
    </lineage>
</organism>
<dbReference type="AlphaFoldDB" id="A0A9D4EB69"/>
<gene>
    <name evidence="1" type="ORF">DPMN_178712</name>
    <name evidence="2" type="ORF">DPMN_178749</name>
    <name evidence="3" type="ORF">DPMN_178823</name>
</gene>
<reference evidence="2" key="1">
    <citation type="journal article" date="2019" name="bioRxiv">
        <title>The Genome of the Zebra Mussel, Dreissena polymorpha: A Resource for Invasive Species Research.</title>
        <authorList>
            <person name="McCartney M.A."/>
            <person name="Auch B."/>
            <person name="Kono T."/>
            <person name="Mallez S."/>
            <person name="Zhang Y."/>
            <person name="Obille A."/>
            <person name="Becker A."/>
            <person name="Abrahante J.E."/>
            <person name="Garbe J."/>
            <person name="Badalamenti J.P."/>
            <person name="Herman A."/>
            <person name="Mangelson H."/>
            <person name="Liachko I."/>
            <person name="Sullivan S."/>
            <person name="Sone E.D."/>
            <person name="Koren S."/>
            <person name="Silverstein K.A.T."/>
            <person name="Beckman K.B."/>
            <person name="Gohl D.M."/>
        </authorList>
    </citation>
    <scope>NUCLEOTIDE SEQUENCE</scope>
    <source>
        <strain evidence="2">Duluth1</strain>
        <tissue evidence="2">Whole animal</tissue>
    </source>
</reference>
<keyword evidence="4" id="KW-1185">Reference proteome</keyword>
<dbReference type="EMBL" id="JAIWYP010000009">
    <property type="protein sequence ID" value="KAH3777272.1"/>
    <property type="molecule type" value="Genomic_DNA"/>
</dbReference>
<dbReference type="EMBL" id="JAIWYP010000009">
    <property type="protein sequence ID" value="KAH3777309.1"/>
    <property type="molecule type" value="Genomic_DNA"/>
</dbReference>
<dbReference type="EMBL" id="JAIWYP010000009">
    <property type="protein sequence ID" value="KAH3777382.1"/>
    <property type="molecule type" value="Genomic_DNA"/>
</dbReference>
<name>A0A9D4EB69_DREPO</name>